<organism evidence="1 2">
    <name type="scientific">Cetraspora pellucida</name>
    <dbReference type="NCBI Taxonomy" id="1433469"/>
    <lineage>
        <taxon>Eukaryota</taxon>
        <taxon>Fungi</taxon>
        <taxon>Fungi incertae sedis</taxon>
        <taxon>Mucoromycota</taxon>
        <taxon>Glomeromycotina</taxon>
        <taxon>Glomeromycetes</taxon>
        <taxon>Diversisporales</taxon>
        <taxon>Gigasporaceae</taxon>
        <taxon>Cetraspora</taxon>
    </lineage>
</organism>
<proteinExistence type="predicted"/>
<sequence length="148" mass="16929">NHSIKNADNQPSNEANVFSSSIGPFKSDLELCLYLVQHPNLINLAQSMLKVDGQESVMTLGKVDKFGALPEKDLETLQMNLKFLFFHTHVINKQIIDALMKSLFLGVQHIEASECAALQKWVFGCYRNYNASLRRELRNLVPEFIRKY</sequence>
<accession>A0ACA9R867</accession>
<evidence type="ECO:0000313" key="1">
    <source>
        <dbReference type="EMBL" id="CAG8781296.1"/>
    </source>
</evidence>
<feature type="non-terminal residue" evidence="1">
    <location>
        <position position="148"/>
    </location>
</feature>
<protein>
    <submittedName>
        <fullName evidence="1">15028_t:CDS:1</fullName>
    </submittedName>
</protein>
<feature type="non-terminal residue" evidence="1">
    <location>
        <position position="1"/>
    </location>
</feature>
<keyword evidence="2" id="KW-1185">Reference proteome</keyword>
<dbReference type="Proteomes" id="UP000789366">
    <property type="component" value="Unassembled WGS sequence"/>
</dbReference>
<gene>
    <name evidence="1" type="ORF">SPELUC_LOCUS16432</name>
</gene>
<evidence type="ECO:0000313" key="2">
    <source>
        <dbReference type="Proteomes" id="UP000789366"/>
    </source>
</evidence>
<reference evidence="1" key="1">
    <citation type="submission" date="2021-06" db="EMBL/GenBank/DDBJ databases">
        <authorList>
            <person name="Kallberg Y."/>
            <person name="Tangrot J."/>
            <person name="Rosling A."/>
        </authorList>
    </citation>
    <scope>NUCLEOTIDE SEQUENCE</scope>
    <source>
        <strain evidence="1">28 12/20/2015</strain>
    </source>
</reference>
<comment type="caution">
    <text evidence="1">The sequence shown here is derived from an EMBL/GenBank/DDBJ whole genome shotgun (WGS) entry which is preliminary data.</text>
</comment>
<name>A0ACA9R867_9GLOM</name>
<dbReference type="EMBL" id="CAJVPW010060839">
    <property type="protein sequence ID" value="CAG8781296.1"/>
    <property type="molecule type" value="Genomic_DNA"/>
</dbReference>